<dbReference type="Pfam" id="PF02837">
    <property type="entry name" value="Glyco_hydro_2_N"/>
    <property type="match status" value="1"/>
</dbReference>
<dbReference type="InterPro" id="IPR006102">
    <property type="entry name" value="Ig-like_GH2"/>
</dbReference>
<protein>
    <submittedName>
        <fullName evidence="9">DUF4982 domain-containing protein</fullName>
    </submittedName>
</protein>
<evidence type="ECO:0000313" key="10">
    <source>
        <dbReference type="Proteomes" id="UP000436006"/>
    </source>
</evidence>
<dbReference type="Gene3D" id="2.60.40.10">
    <property type="entry name" value="Immunoglobulins"/>
    <property type="match status" value="3"/>
</dbReference>
<evidence type="ECO:0000256" key="3">
    <source>
        <dbReference type="ARBA" id="ARBA00023295"/>
    </source>
</evidence>
<dbReference type="InterPro" id="IPR040605">
    <property type="entry name" value="Glyco_hydro2_dom5"/>
</dbReference>
<dbReference type="InterPro" id="IPR013783">
    <property type="entry name" value="Ig-like_fold"/>
</dbReference>
<dbReference type="InterPro" id="IPR036156">
    <property type="entry name" value="Beta-gal/glucu_dom_sf"/>
</dbReference>
<dbReference type="InterPro" id="IPR006103">
    <property type="entry name" value="Glyco_hydro_2_cat"/>
</dbReference>
<dbReference type="SUPFAM" id="SSF51445">
    <property type="entry name" value="(Trans)glycosidases"/>
    <property type="match status" value="1"/>
</dbReference>
<name>A0A7K1S4S4_9BACT</name>
<dbReference type="SUPFAM" id="SSF49785">
    <property type="entry name" value="Galactose-binding domain-like"/>
    <property type="match status" value="1"/>
</dbReference>
<dbReference type="EMBL" id="WPIN01000001">
    <property type="protein sequence ID" value="MVM28833.1"/>
    <property type="molecule type" value="Genomic_DNA"/>
</dbReference>
<proteinExistence type="inferred from homology"/>
<comment type="similarity">
    <text evidence="1">Belongs to the glycosyl hydrolase 2 family.</text>
</comment>
<dbReference type="GO" id="GO:0004553">
    <property type="term" value="F:hydrolase activity, hydrolyzing O-glycosyl compounds"/>
    <property type="evidence" value="ECO:0007669"/>
    <property type="project" value="InterPro"/>
</dbReference>
<dbReference type="Pfam" id="PF18565">
    <property type="entry name" value="Glyco_hydro2_C5"/>
    <property type="match status" value="1"/>
</dbReference>
<dbReference type="PANTHER" id="PTHR42732:SF1">
    <property type="entry name" value="BETA-MANNOSIDASE"/>
    <property type="match status" value="1"/>
</dbReference>
<evidence type="ECO:0000259" key="5">
    <source>
        <dbReference type="Pfam" id="PF02836"/>
    </source>
</evidence>
<dbReference type="PROSITE" id="PS00608">
    <property type="entry name" value="GLYCOSYL_HYDROL_F2_2"/>
    <property type="match status" value="1"/>
</dbReference>
<dbReference type="InterPro" id="IPR032311">
    <property type="entry name" value="DUF4982"/>
</dbReference>
<keyword evidence="3" id="KW-0326">Glycosidase</keyword>
<dbReference type="PRINTS" id="PR00132">
    <property type="entry name" value="GLHYDRLASE2"/>
</dbReference>
<dbReference type="InterPro" id="IPR017853">
    <property type="entry name" value="GH"/>
</dbReference>
<keyword evidence="2" id="KW-0378">Hydrolase</keyword>
<organism evidence="9 10">
    <name type="scientific">Spirosoma arboris</name>
    <dbReference type="NCBI Taxonomy" id="2682092"/>
    <lineage>
        <taxon>Bacteria</taxon>
        <taxon>Pseudomonadati</taxon>
        <taxon>Bacteroidota</taxon>
        <taxon>Cytophagia</taxon>
        <taxon>Cytophagales</taxon>
        <taxon>Cytophagaceae</taxon>
        <taxon>Spirosoma</taxon>
    </lineage>
</organism>
<evidence type="ECO:0000259" key="7">
    <source>
        <dbReference type="Pfam" id="PF16355"/>
    </source>
</evidence>
<dbReference type="InterPro" id="IPR006101">
    <property type="entry name" value="Glyco_hydro_2"/>
</dbReference>
<evidence type="ECO:0000259" key="4">
    <source>
        <dbReference type="Pfam" id="PF00703"/>
    </source>
</evidence>
<feature type="domain" description="Glycosyl hydrolases family 2 sugar binding" evidence="6">
    <location>
        <begin position="65"/>
        <end position="194"/>
    </location>
</feature>
<evidence type="ECO:0000259" key="8">
    <source>
        <dbReference type="Pfam" id="PF18565"/>
    </source>
</evidence>
<dbReference type="GO" id="GO:0005975">
    <property type="term" value="P:carbohydrate metabolic process"/>
    <property type="evidence" value="ECO:0007669"/>
    <property type="project" value="InterPro"/>
</dbReference>
<evidence type="ECO:0000256" key="2">
    <source>
        <dbReference type="ARBA" id="ARBA00022801"/>
    </source>
</evidence>
<dbReference type="InterPro" id="IPR051913">
    <property type="entry name" value="GH2_Domain-Containing"/>
</dbReference>
<dbReference type="InterPro" id="IPR008979">
    <property type="entry name" value="Galactose-bd-like_sf"/>
</dbReference>
<keyword evidence="10" id="KW-1185">Reference proteome</keyword>
<dbReference type="Proteomes" id="UP000436006">
    <property type="component" value="Unassembled WGS sequence"/>
</dbReference>
<dbReference type="InterPro" id="IPR006104">
    <property type="entry name" value="Glyco_hydro_2_N"/>
</dbReference>
<evidence type="ECO:0000313" key="9">
    <source>
        <dbReference type="EMBL" id="MVM28833.1"/>
    </source>
</evidence>
<gene>
    <name evidence="9" type="ORF">GO755_02220</name>
</gene>
<accession>A0A7K1S4S4</accession>
<evidence type="ECO:0000256" key="1">
    <source>
        <dbReference type="ARBA" id="ARBA00007401"/>
    </source>
</evidence>
<feature type="domain" description="Glycoside hydrolase family 2 catalytic" evidence="5">
    <location>
        <begin position="319"/>
        <end position="471"/>
    </location>
</feature>
<dbReference type="PANTHER" id="PTHR42732">
    <property type="entry name" value="BETA-GALACTOSIDASE"/>
    <property type="match status" value="1"/>
</dbReference>
<dbReference type="Pfam" id="PF16355">
    <property type="entry name" value="DUF4982"/>
    <property type="match status" value="1"/>
</dbReference>
<dbReference type="InterPro" id="IPR023232">
    <property type="entry name" value="Glyco_hydro_2_AS"/>
</dbReference>
<comment type="caution">
    <text evidence="9">The sequence shown here is derived from an EMBL/GenBank/DDBJ whole genome shotgun (WGS) entry which is preliminary data.</text>
</comment>
<dbReference type="SUPFAM" id="SSF49303">
    <property type="entry name" value="beta-Galactosidase/glucuronidase domain"/>
    <property type="match status" value="1"/>
</dbReference>
<feature type="domain" description="Glycoside hydrolase family 2 immunoglobulin-like beta-sandwich" evidence="4">
    <location>
        <begin position="208"/>
        <end position="311"/>
    </location>
</feature>
<feature type="domain" description="Glycoside hydrolase family 2" evidence="8">
    <location>
        <begin position="738"/>
        <end position="840"/>
    </location>
</feature>
<dbReference type="Gene3D" id="2.60.120.260">
    <property type="entry name" value="Galactose-binding domain-like"/>
    <property type="match status" value="1"/>
</dbReference>
<sequence length="845" mass="93916">MIHLPKALSMRQVNLLTVFFLLLAINTHGQDSRAVLFDTDWRFKKDSLIQAESPTFIDSGWRKLNLPHDWSIEDLPNQQEGSVQGPFTKASIGKAATGYTEGGVGWYRKTFTLDNRYEGKQTYITFDGVYMEADVWVNGHHLGDHPNGYTSFSYNLTTFLNPIGKPNVIAVRAKNLGRNSRWYAGSGIYRHVWLVPLNALHTELNGNYVTTPSVLPGTAQVKIESSLTNASSQSKVIDVRVDMVNPFGQVVGSQKRSVTIAANSFVSTTQQLTLTKPALWTLENPVLYSARVTLVADGKNLDQTITPFGIRSLEFNGQKGFLLNGKVVKLKGGCIHHDNGPLGAVSIDRAEERKIELLKKAGYNAIRLSHNPVSPALLAACDRLGMLVVTDAFDSWEKEKLGLKNSYHQYFKAWWKRDIDAMMLRDRNHPSIIMWGIGNEIWEAADTSGHRMAKQLADEVRRLDPTRAVTEAMLYLPQQIKFKWEAFAPHLANLDVDGYNYFIGGKYDPMQRDSATTHRYESEHAKHPQKLFMATESYPSAALENWDAAEKHPYVIGGFSWTAMDYIGEANIGGPTYVAEATKIPQGLMSLMFFFKPTSWPVFNAHCGDLDLIGNRRAASYYQNVVWRNSLIEMLVHQPIPDGMKEARSPWGFPDELKSWTWAGMEGKNMKVNVYTRSKRVRLELNGKAIAEQTVPDGSITTTFDIDYQPGTLTARGFDGEKEVGSSTLSTAGKPVAIRLVADRVTINANQNDLAYVRAEIIDQNGNVVPSIDDAEIMYQLTGNATLAGVGNGNPTDLSSFQQNHKKVYQGIGLAILRSNGQKGTVTLTATANGLKAGKVQVELK</sequence>
<feature type="domain" description="DUF4982" evidence="7">
    <location>
        <begin position="667"/>
        <end position="724"/>
    </location>
</feature>
<dbReference type="Pfam" id="PF00703">
    <property type="entry name" value="Glyco_hydro_2"/>
    <property type="match status" value="1"/>
</dbReference>
<dbReference type="Gene3D" id="3.20.20.80">
    <property type="entry name" value="Glycosidases"/>
    <property type="match status" value="2"/>
</dbReference>
<dbReference type="Pfam" id="PF02836">
    <property type="entry name" value="Glyco_hydro_2_C"/>
    <property type="match status" value="1"/>
</dbReference>
<dbReference type="AlphaFoldDB" id="A0A7K1S4S4"/>
<reference evidence="9 10" key="1">
    <citation type="submission" date="2019-12" db="EMBL/GenBank/DDBJ databases">
        <title>Spirosoma sp. HMF4905 genome sequencing and assembly.</title>
        <authorList>
            <person name="Kang H."/>
            <person name="Cha I."/>
            <person name="Kim H."/>
            <person name="Joh K."/>
        </authorList>
    </citation>
    <scope>NUCLEOTIDE SEQUENCE [LARGE SCALE GENOMIC DNA]</scope>
    <source>
        <strain evidence="9 10">HMF4905</strain>
    </source>
</reference>
<evidence type="ECO:0000259" key="6">
    <source>
        <dbReference type="Pfam" id="PF02837"/>
    </source>
</evidence>